<accession>A0A9W7ET05</accession>
<dbReference type="EMBL" id="BRXX01000086">
    <property type="protein sequence ID" value="GMH88783.1"/>
    <property type="molecule type" value="Genomic_DNA"/>
</dbReference>
<organism evidence="1 2">
    <name type="scientific">Triparma verrucosa</name>
    <dbReference type="NCBI Taxonomy" id="1606542"/>
    <lineage>
        <taxon>Eukaryota</taxon>
        <taxon>Sar</taxon>
        <taxon>Stramenopiles</taxon>
        <taxon>Ochrophyta</taxon>
        <taxon>Bolidophyceae</taxon>
        <taxon>Parmales</taxon>
        <taxon>Triparmaceae</taxon>
        <taxon>Triparma</taxon>
    </lineage>
</organism>
<dbReference type="AlphaFoldDB" id="A0A9W7ET05"/>
<sequence>MGGASGCICDKGEYENHETATCEKVMEGVREDKAGMNRHFTFQLGSEEKGLEKALEERAKIEEKHPEVLRLAFLYRNYEPMSYNFEVFETSWRPPSWW</sequence>
<reference evidence="2" key="1">
    <citation type="journal article" date="2023" name="Commun. Biol.">
        <title>Genome analysis of Parmales, the sister group of diatoms, reveals the evolutionary specialization of diatoms from phago-mixotrophs to photoautotrophs.</title>
        <authorList>
            <person name="Ban H."/>
            <person name="Sato S."/>
            <person name="Yoshikawa S."/>
            <person name="Yamada K."/>
            <person name="Nakamura Y."/>
            <person name="Ichinomiya M."/>
            <person name="Sato N."/>
            <person name="Blanc-Mathieu R."/>
            <person name="Endo H."/>
            <person name="Kuwata A."/>
            <person name="Ogata H."/>
        </authorList>
    </citation>
    <scope>NUCLEOTIDE SEQUENCE [LARGE SCALE GENOMIC DNA]</scope>
    <source>
        <strain evidence="2">NIES 3699</strain>
    </source>
</reference>
<evidence type="ECO:0000313" key="1">
    <source>
        <dbReference type="EMBL" id="GMH88783.1"/>
    </source>
</evidence>
<proteinExistence type="predicted"/>
<evidence type="ECO:0000313" key="2">
    <source>
        <dbReference type="Proteomes" id="UP001165160"/>
    </source>
</evidence>
<protein>
    <submittedName>
        <fullName evidence="1">Uncharacterized protein</fullName>
    </submittedName>
</protein>
<keyword evidence="2" id="KW-1185">Reference proteome</keyword>
<name>A0A9W7ET05_9STRA</name>
<comment type="caution">
    <text evidence="1">The sequence shown here is derived from an EMBL/GenBank/DDBJ whole genome shotgun (WGS) entry which is preliminary data.</text>
</comment>
<gene>
    <name evidence="1" type="ORF">TrVE_jg427</name>
</gene>
<dbReference type="Proteomes" id="UP001165160">
    <property type="component" value="Unassembled WGS sequence"/>
</dbReference>